<gene>
    <name evidence="2" type="ORF">C0Q70_01145</name>
</gene>
<organism evidence="2 3">
    <name type="scientific">Pomacea canaliculata</name>
    <name type="common">Golden apple snail</name>
    <dbReference type="NCBI Taxonomy" id="400727"/>
    <lineage>
        <taxon>Eukaryota</taxon>
        <taxon>Metazoa</taxon>
        <taxon>Spiralia</taxon>
        <taxon>Lophotrochozoa</taxon>
        <taxon>Mollusca</taxon>
        <taxon>Gastropoda</taxon>
        <taxon>Caenogastropoda</taxon>
        <taxon>Architaenioglossa</taxon>
        <taxon>Ampullarioidea</taxon>
        <taxon>Ampullariidae</taxon>
        <taxon>Pomacea</taxon>
    </lineage>
</organism>
<keyword evidence="3" id="KW-1185">Reference proteome</keyword>
<feature type="domain" description="Oxidoreductase-like" evidence="1">
    <location>
        <begin position="98"/>
        <end position="127"/>
    </location>
</feature>
<name>A0A2T7PYP5_POMCA</name>
<dbReference type="InterPro" id="IPR019180">
    <property type="entry name" value="Oxidoreductase-like_N"/>
</dbReference>
<evidence type="ECO:0000313" key="2">
    <source>
        <dbReference type="EMBL" id="PVD38529.1"/>
    </source>
</evidence>
<evidence type="ECO:0000259" key="1">
    <source>
        <dbReference type="Pfam" id="PF09791"/>
    </source>
</evidence>
<sequence>MQYYKIFQGLMSCQCQLHASDFFVQKHSCLQYNFNLYGKSSSCYGQEENGISSQEPSNTYTDKNCNLSPKNSKTKPMDSTAVVWNSFLAPPNIPGKGPPPEPPVECCMTGCVNCVWITYAEELKKYYSDGGIMAKQAIEKIENPSLKAFLKFELGI</sequence>
<dbReference type="PANTHER" id="PTHR21193:SF3">
    <property type="entry name" value="OXIDOREDUCTASE-LIKE DOMAIN-CONTAINING PROTEIN 1"/>
    <property type="match status" value="1"/>
</dbReference>
<evidence type="ECO:0000313" key="3">
    <source>
        <dbReference type="Proteomes" id="UP000245119"/>
    </source>
</evidence>
<comment type="caution">
    <text evidence="2">The sequence shown here is derived from an EMBL/GenBank/DDBJ whole genome shotgun (WGS) entry which is preliminary data.</text>
</comment>
<dbReference type="EMBL" id="PZQS01000001">
    <property type="protein sequence ID" value="PVD38529.1"/>
    <property type="molecule type" value="Genomic_DNA"/>
</dbReference>
<dbReference type="Pfam" id="PF09791">
    <property type="entry name" value="Oxidored-like"/>
    <property type="match status" value="1"/>
</dbReference>
<dbReference type="InterPro" id="IPR039251">
    <property type="entry name" value="OXLD1"/>
</dbReference>
<dbReference type="GO" id="GO:0005739">
    <property type="term" value="C:mitochondrion"/>
    <property type="evidence" value="ECO:0007669"/>
    <property type="project" value="TreeGrafter"/>
</dbReference>
<protein>
    <recommendedName>
        <fullName evidence="1">Oxidoreductase-like domain-containing protein</fullName>
    </recommendedName>
</protein>
<dbReference type="PANTHER" id="PTHR21193">
    <property type="entry name" value="OXIDOREDUCTASE-LIKE DOMAIN-CONTAINING PROTEIN 1"/>
    <property type="match status" value="1"/>
</dbReference>
<proteinExistence type="predicted"/>
<dbReference type="AlphaFoldDB" id="A0A2T7PYP5"/>
<dbReference type="Proteomes" id="UP000245119">
    <property type="component" value="Linkage Group LG1"/>
</dbReference>
<reference evidence="2 3" key="1">
    <citation type="submission" date="2018-04" db="EMBL/GenBank/DDBJ databases">
        <title>The genome of golden apple snail Pomacea canaliculata provides insight into stress tolerance and invasive adaptation.</title>
        <authorList>
            <person name="Liu C."/>
            <person name="Liu B."/>
            <person name="Ren Y."/>
            <person name="Zhang Y."/>
            <person name="Wang H."/>
            <person name="Li S."/>
            <person name="Jiang F."/>
            <person name="Yin L."/>
            <person name="Zhang G."/>
            <person name="Qian W."/>
            <person name="Fan W."/>
        </authorList>
    </citation>
    <scope>NUCLEOTIDE SEQUENCE [LARGE SCALE GENOMIC DNA]</scope>
    <source>
        <strain evidence="2">SZHN2017</strain>
        <tissue evidence="2">Muscle</tissue>
    </source>
</reference>
<accession>A0A2T7PYP5</accession>